<reference evidence="2 3" key="1">
    <citation type="submission" date="2023-08" db="EMBL/GenBank/DDBJ databases">
        <authorList>
            <person name="Folkvardsen B D."/>
            <person name="Norman A."/>
        </authorList>
    </citation>
    <scope>NUCLEOTIDE SEQUENCE [LARGE SCALE GENOMIC DNA]</scope>
    <source>
        <strain evidence="2 3">Mu0053</strain>
    </source>
</reference>
<dbReference type="RefSeq" id="WP_308479100.1">
    <property type="nucleotide sequence ID" value="NZ_OY726397.1"/>
</dbReference>
<keyword evidence="3" id="KW-1185">Reference proteome</keyword>
<name>A0ABM9M0R4_9MYCO</name>
<feature type="region of interest" description="Disordered" evidence="1">
    <location>
        <begin position="53"/>
        <end position="78"/>
    </location>
</feature>
<evidence type="ECO:0000313" key="2">
    <source>
        <dbReference type="EMBL" id="CAJ1508121.1"/>
    </source>
</evidence>
<protein>
    <submittedName>
        <fullName evidence="2">Uncharacterized protein</fullName>
    </submittedName>
</protein>
<feature type="compositionally biased region" description="Basic and acidic residues" evidence="1">
    <location>
        <begin position="67"/>
        <end position="78"/>
    </location>
</feature>
<sequence length="235" mass="24372">METGSDAASNGDLPWASVFDPAANMRALTGIQAEGLRAASHLVDRFIRVAATGLDGAGKSPDPSGADSDRQRAQDRRADIFGATDIEPLLRSWMSMMAQMLGGSAGRSSPESSESNGAALDFTTATPSGRIALEVPAPGVATAEVWLHNLGRSDLGEVTLRCSDLLAADGGTIEAAAVSIDPRVIPVPARSSRGVDVTVRVADGVPPGCYRGTLLAQRHPQLWLPLAVQVGGHRA</sequence>
<gene>
    <name evidence="2" type="ORF">MU0053_003740</name>
</gene>
<evidence type="ECO:0000313" key="3">
    <source>
        <dbReference type="Proteomes" id="UP001190465"/>
    </source>
</evidence>
<proteinExistence type="predicted"/>
<organism evidence="2 3">
    <name type="scientific">[Mycobacterium] burgundiense</name>
    <dbReference type="NCBI Taxonomy" id="3064286"/>
    <lineage>
        <taxon>Bacteria</taxon>
        <taxon>Bacillati</taxon>
        <taxon>Actinomycetota</taxon>
        <taxon>Actinomycetes</taxon>
        <taxon>Mycobacteriales</taxon>
        <taxon>Mycobacteriaceae</taxon>
        <taxon>Mycolicibacterium</taxon>
    </lineage>
</organism>
<accession>A0ABM9M0R4</accession>
<dbReference type="EMBL" id="OY726397">
    <property type="protein sequence ID" value="CAJ1508121.1"/>
    <property type="molecule type" value="Genomic_DNA"/>
</dbReference>
<evidence type="ECO:0000256" key="1">
    <source>
        <dbReference type="SAM" id="MobiDB-lite"/>
    </source>
</evidence>
<dbReference type="Proteomes" id="UP001190465">
    <property type="component" value="Chromosome"/>
</dbReference>